<sequence>MTGRAAPTVTPLLHLGVAAVTGLLALGAGAGAGGVAGAPRVRAVTVAAAKA</sequence>
<gene>
    <name evidence="1" type="ORF">ACGFZB_35700</name>
</gene>
<proteinExistence type="predicted"/>
<comment type="caution">
    <text evidence="1">The sequence shown here is derived from an EMBL/GenBank/DDBJ whole genome shotgun (WGS) entry which is preliminary data.</text>
</comment>
<keyword evidence="2" id="KW-1185">Reference proteome</keyword>
<reference evidence="1 2" key="1">
    <citation type="submission" date="2024-10" db="EMBL/GenBank/DDBJ databases">
        <title>The Natural Products Discovery Center: Release of the First 8490 Sequenced Strains for Exploring Actinobacteria Biosynthetic Diversity.</title>
        <authorList>
            <person name="Kalkreuter E."/>
            <person name="Kautsar S.A."/>
            <person name="Yang D."/>
            <person name="Bader C.D."/>
            <person name="Teijaro C.N."/>
            <person name="Fluegel L."/>
            <person name="Davis C.M."/>
            <person name="Simpson J.R."/>
            <person name="Lauterbach L."/>
            <person name="Steele A.D."/>
            <person name="Gui C."/>
            <person name="Meng S."/>
            <person name="Li G."/>
            <person name="Viehrig K."/>
            <person name="Ye F."/>
            <person name="Su P."/>
            <person name="Kiefer A.F."/>
            <person name="Nichols A."/>
            <person name="Cepeda A.J."/>
            <person name="Yan W."/>
            <person name="Fan B."/>
            <person name="Jiang Y."/>
            <person name="Adhikari A."/>
            <person name="Zheng C.-J."/>
            <person name="Schuster L."/>
            <person name="Cowan T.M."/>
            <person name="Smanski M.J."/>
            <person name="Chevrette M.G."/>
            <person name="De Carvalho L.P.S."/>
            <person name="Shen B."/>
        </authorList>
    </citation>
    <scope>NUCLEOTIDE SEQUENCE [LARGE SCALE GENOMIC DNA]</scope>
    <source>
        <strain evidence="1 2">NPDC048320</strain>
    </source>
</reference>
<organism evidence="1 2">
    <name type="scientific">Streptomyces cinerochromogenes</name>
    <dbReference type="NCBI Taxonomy" id="66422"/>
    <lineage>
        <taxon>Bacteria</taxon>
        <taxon>Bacillati</taxon>
        <taxon>Actinomycetota</taxon>
        <taxon>Actinomycetes</taxon>
        <taxon>Kitasatosporales</taxon>
        <taxon>Streptomycetaceae</taxon>
        <taxon>Streptomyces</taxon>
    </lineage>
</organism>
<protein>
    <submittedName>
        <fullName evidence="1">Uncharacterized protein</fullName>
    </submittedName>
</protein>
<evidence type="ECO:0000313" key="2">
    <source>
        <dbReference type="Proteomes" id="UP001604267"/>
    </source>
</evidence>
<dbReference type="EMBL" id="JBICYV010000022">
    <property type="protein sequence ID" value="MFG3015696.1"/>
    <property type="molecule type" value="Genomic_DNA"/>
</dbReference>
<dbReference type="Proteomes" id="UP001604267">
    <property type="component" value="Unassembled WGS sequence"/>
</dbReference>
<name>A0ABW7BIW5_9ACTN</name>
<accession>A0ABW7BIW5</accession>
<evidence type="ECO:0000313" key="1">
    <source>
        <dbReference type="EMBL" id="MFG3015696.1"/>
    </source>
</evidence>
<dbReference type="RefSeq" id="WP_388314883.1">
    <property type="nucleotide sequence ID" value="NZ_JBIBCC010000002.1"/>
</dbReference>